<reference evidence="2" key="1">
    <citation type="submission" date="2021-02" db="EMBL/GenBank/DDBJ databases">
        <authorList>
            <person name="Nowell W R."/>
        </authorList>
    </citation>
    <scope>NUCLEOTIDE SEQUENCE</scope>
</reference>
<proteinExistence type="predicted"/>
<organism evidence="2 3">
    <name type="scientific">Adineta ricciae</name>
    <name type="common">Rotifer</name>
    <dbReference type="NCBI Taxonomy" id="249248"/>
    <lineage>
        <taxon>Eukaryota</taxon>
        <taxon>Metazoa</taxon>
        <taxon>Spiralia</taxon>
        <taxon>Gnathifera</taxon>
        <taxon>Rotifera</taxon>
        <taxon>Eurotatoria</taxon>
        <taxon>Bdelloidea</taxon>
        <taxon>Adinetida</taxon>
        <taxon>Adinetidae</taxon>
        <taxon>Adineta</taxon>
    </lineage>
</organism>
<keyword evidence="3" id="KW-1185">Reference proteome</keyword>
<name>A0A813X0X8_ADIRI</name>
<feature type="region of interest" description="Disordered" evidence="1">
    <location>
        <begin position="685"/>
        <end position="781"/>
    </location>
</feature>
<feature type="compositionally biased region" description="Basic and acidic residues" evidence="1">
    <location>
        <begin position="127"/>
        <end position="138"/>
    </location>
</feature>
<dbReference type="EMBL" id="CAJNOR010000274">
    <property type="protein sequence ID" value="CAF0863383.1"/>
    <property type="molecule type" value="Genomic_DNA"/>
</dbReference>
<accession>A0A813X0X8</accession>
<feature type="region of interest" description="Disordered" evidence="1">
    <location>
        <begin position="563"/>
        <end position="630"/>
    </location>
</feature>
<evidence type="ECO:0000313" key="3">
    <source>
        <dbReference type="Proteomes" id="UP000663828"/>
    </source>
</evidence>
<protein>
    <recommendedName>
        <fullName evidence="4">CABIT domain-containing protein</fullName>
    </recommendedName>
</protein>
<feature type="compositionally biased region" description="Basic and acidic residues" evidence="1">
    <location>
        <begin position="614"/>
        <end position="625"/>
    </location>
</feature>
<evidence type="ECO:0000313" key="2">
    <source>
        <dbReference type="EMBL" id="CAF0863383.1"/>
    </source>
</evidence>
<dbReference type="Proteomes" id="UP000663828">
    <property type="component" value="Unassembled WGS sequence"/>
</dbReference>
<evidence type="ECO:0008006" key="4">
    <source>
        <dbReference type="Google" id="ProtNLM"/>
    </source>
</evidence>
<gene>
    <name evidence="2" type="ORF">XAT740_LOCUS6109</name>
</gene>
<feature type="region of interest" description="Disordered" evidence="1">
    <location>
        <begin position="117"/>
        <end position="148"/>
    </location>
</feature>
<sequence>MNVLSNYDLPPLHFNHNTYTLKEFLANLNRQQYQLPIIVNISALNNYGRSIKNILTRNTPLILLEIDQLDSVIADYYTSTDGHGRSQRNRLPLSHNRMVSKSTAKIRNIKKLSKSVASLSGNNKNSHSKDRNHPNNGHDDDDDDDDDDENAYNLRAFVKLLNEKRSSSVSLCRIPAQYCSFFELLNADNESIEPYKKLSELPEMEPDYEDADRRTEKSPVHIFLRRSCNAYKRKDSVDYLRIATAGDYNSNRTASSDSCYGSSSDLDAHKNAPILNETPETLSAGQIIALLDTCYAHRTHILGGDIEQRAPPTPSSPHFSPISWMRSTSKIFSSRKNRHSNASDSSSSEHTPKRVTFETFELYMKCQTKHGHIVYIGVDEPVIFSPLSRKAHSSRAKPSWKDVDISDVFKINDLLSNFRFPINVRLLDGPLSFDNIYAPALINRDDETRLTPTKFRLLGSHNERVVFACPLNKAALKASKSPISHILLPLSVNADIDIQPIANMSQIMQSAGFHRIIEECSQIIKYYQAEITLVHFPLSLIGDSNQDKQALYKKRSQSVSYDDYFDEDSNSEYEQSAPRLSDYRQRRRYSDEATFLTARSLHNRDSDNTTVENTPRDTVRQEPKSSRSNLHVRIKDDRKYRSTRELDPDEENRILDDMDTIYDFIRVGDMPKDLKERLTYEQFDDDIPTSSSTTKTSNPFTPTINVTPGAIATHRFSPRTPDRHRQSQRNNDDDNDDGDGNVNNDQARALYLAEKHRKKAQSQHDISHSSLAAKSKRKTKH</sequence>
<feature type="compositionally biased region" description="Basic and acidic residues" evidence="1">
    <location>
        <begin position="581"/>
        <end position="591"/>
    </location>
</feature>
<dbReference type="AlphaFoldDB" id="A0A813X0X8"/>
<comment type="caution">
    <text evidence="2">The sequence shown here is derived from an EMBL/GenBank/DDBJ whole genome shotgun (WGS) entry which is preliminary data.</text>
</comment>
<evidence type="ECO:0000256" key="1">
    <source>
        <dbReference type="SAM" id="MobiDB-lite"/>
    </source>
</evidence>
<feature type="compositionally biased region" description="Acidic residues" evidence="1">
    <location>
        <begin position="139"/>
        <end position="148"/>
    </location>
</feature>
<feature type="compositionally biased region" description="Low complexity" evidence="1">
    <location>
        <begin position="688"/>
        <end position="703"/>
    </location>
</feature>